<evidence type="ECO:0000259" key="1">
    <source>
        <dbReference type="Pfam" id="PF00534"/>
    </source>
</evidence>
<evidence type="ECO:0000259" key="2">
    <source>
        <dbReference type="Pfam" id="PF13579"/>
    </source>
</evidence>
<dbReference type="EC" id="2.4.-.-" evidence="3"/>
<proteinExistence type="predicted"/>
<keyword evidence="3" id="KW-0328">Glycosyltransferase</keyword>
<organism evidence="3 4">
    <name type="scientific">Cyanomargarita calcarea GSE-NOS-MK-12-04C</name>
    <dbReference type="NCBI Taxonomy" id="2839659"/>
    <lineage>
        <taxon>Bacteria</taxon>
        <taxon>Bacillati</taxon>
        <taxon>Cyanobacteriota</taxon>
        <taxon>Cyanophyceae</taxon>
        <taxon>Nostocales</taxon>
        <taxon>Cyanomargaritaceae</taxon>
        <taxon>Cyanomargarita</taxon>
    </lineage>
</organism>
<dbReference type="InterPro" id="IPR001296">
    <property type="entry name" value="Glyco_trans_1"/>
</dbReference>
<protein>
    <submittedName>
        <fullName evidence="3">Glycosyltransferase</fullName>
        <ecNumber evidence="3">2.4.-.-</ecNumber>
    </submittedName>
</protein>
<dbReference type="Proteomes" id="UP000729701">
    <property type="component" value="Unassembled WGS sequence"/>
</dbReference>
<dbReference type="Gene3D" id="3.40.50.2000">
    <property type="entry name" value="Glycogen Phosphorylase B"/>
    <property type="match status" value="2"/>
</dbReference>
<dbReference type="PANTHER" id="PTHR12526">
    <property type="entry name" value="GLYCOSYLTRANSFERASE"/>
    <property type="match status" value="1"/>
</dbReference>
<accession>A0A951QS73</accession>
<feature type="domain" description="Glycosyl transferase family 1" evidence="1">
    <location>
        <begin position="199"/>
        <end position="365"/>
    </location>
</feature>
<dbReference type="SUPFAM" id="SSF53756">
    <property type="entry name" value="UDP-Glycosyltransferase/glycogen phosphorylase"/>
    <property type="match status" value="1"/>
</dbReference>
<dbReference type="CDD" id="cd03821">
    <property type="entry name" value="GT4_Bme6-like"/>
    <property type="match status" value="1"/>
</dbReference>
<keyword evidence="3" id="KW-0808">Transferase</keyword>
<feature type="domain" description="Glycosyltransferase subfamily 4-like N-terminal" evidence="2">
    <location>
        <begin position="15"/>
        <end position="186"/>
    </location>
</feature>
<gene>
    <name evidence="3" type="ORF">KME60_23350</name>
</gene>
<dbReference type="InterPro" id="IPR028098">
    <property type="entry name" value="Glyco_trans_4-like_N"/>
</dbReference>
<dbReference type="AlphaFoldDB" id="A0A951QS73"/>
<dbReference type="Pfam" id="PF00534">
    <property type="entry name" value="Glycos_transf_1"/>
    <property type="match status" value="1"/>
</dbReference>
<reference evidence="3" key="2">
    <citation type="journal article" date="2022" name="Microbiol. Resour. Announc.">
        <title>Metagenome Sequencing to Explore Phylogenomics of Terrestrial Cyanobacteria.</title>
        <authorList>
            <person name="Ward R.D."/>
            <person name="Stajich J.E."/>
            <person name="Johansen J.R."/>
            <person name="Huntemann M."/>
            <person name="Clum A."/>
            <person name="Foster B."/>
            <person name="Foster B."/>
            <person name="Roux S."/>
            <person name="Palaniappan K."/>
            <person name="Varghese N."/>
            <person name="Mukherjee S."/>
            <person name="Reddy T.B.K."/>
            <person name="Daum C."/>
            <person name="Copeland A."/>
            <person name="Chen I.A."/>
            <person name="Ivanova N.N."/>
            <person name="Kyrpides N.C."/>
            <person name="Shapiro N."/>
            <person name="Eloe-Fadrosh E.A."/>
            <person name="Pietrasiak N."/>
        </authorList>
    </citation>
    <scope>NUCLEOTIDE SEQUENCE</scope>
    <source>
        <strain evidence="3">GSE-NOS-MK-12-04C</strain>
    </source>
</reference>
<reference evidence="3" key="1">
    <citation type="submission" date="2021-05" db="EMBL/GenBank/DDBJ databases">
        <authorList>
            <person name="Pietrasiak N."/>
            <person name="Ward R."/>
            <person name="Stajich J.E."/>
            <person name="Kurbessoian T."/>
        </authorList>
    </citation>
    <scope>NUCLEOTIDE SEQUENCE</scope>
    <source>
        <strain evidence="3">GSE-NOS-MK-12-04C</strain>
    </source>
</reference>
<dbReference type="EMBL" id="JAHHGZ010000029">
    <property type="protein sequence ID" value="MBW4670268.1"/>
    <property type="molecule type" value="Genomic_DNA"/>
</dbReference>
<evidence type="ECO:0000313" key="3">
    <source>
        <dbReference type="EMBL" id="MBW4670268.1"/>
    </source>
</evidence>
<dbReference type="GO" id="GO:0016757">
    <property type="term" value="F:glycosyltransferase activity"/>
    <property type="evidence" value="ECO:0007669"/>
    <property type="project" value="UniProtKB-KW"/>
</dbReference>
<evidence type="ECO:0000313" key="4">
    <source>
        <dbReference type="Proteomes" id="UP000729701"/>
    </source>
</evidence>
<dbReference type="Pfam" id="PF13579">
    <property type="entry name" value="Glyco_trans_4_4"/>
    <property type="match status" value="1"/>
</dbReference>
<comment type="caution">
    <text evidence="3">The sequence shown here is derived from an EMBL/GenBank/DDBJ whole genome shotgun (WGS) entry which is preliminary data.</text>
</comment>
<sequence length="399" mass="44835">MKVLHVIASIAPVRGGPSQAVLEMVKAQRDCGIDASIATTNDNGPNLLDVTLLKPTEYQQVPVWFFPRFSPSLHPVREFAFSFKFTAWLWQEIHQYDLLHVHAIFSYPSTVAMAIARRKKVPYIAQPHGLLCEWSLQQSTGRKELFFKLFEQANLNHSKYIQFTTQQEQKETSRLNLSCPNLVIPLGLSISPTINNARQRLREYLEVPADEPIILFLSRFHHKKGLDYLIPALGKLSDKRFTFVLAGSGSPDYEAEVESLLVTHGIRQRTHLVGFVKGENKDLLLQGADLFALTSHSENFGVSVLEALAAGIPALLTPGVALAKMVEQQDVGYVTQLNVDAIASKLRQVLENPQQAKNMGDRARQLLNEKYTWTQIASQMQQVYQDILPNNYSAQKGES</sequence>
<name>A0A951QS73_9CYAN</name>